<evidence type="ECO:0000313" key="2">
    <source>
        <dbReference type="EMBL" id="KAK6350572.1"/>
    </source>
</evidence>
<dbReference type="Proteomes" id="UP001313282">
    <property type="component" value="Unassembled WGS sequence"/>
</dbReference>
<evidence type="ECO:0000256" key="1">
    <source>
        <dbReference type="SAM" id="SignalP"/>
    </source>
</evidence>
<evidence type="ECO:0000313" key="3">
    <source>
        <dbReference type="Proteomes" id="UP001313282"/>
    </source>
</evidence>
<keyword evidence="3" id="KW-1185">Reference proteome</keyword>
<name>A0AAN8N1C0_9PEZI</name>
<dbReference type="EMBL" id="JAVHNR010000002">
    <property type="protein sequence ID" value="KAK6350572.1"/>
    <property type="molecule type" value="Genomic_DNA"/>
</dbReference>
<dbReference type="AlphaFoldDB" id="A0AAN8N1C0"/>
<sequence>MRFTTVLLSIIASSTLVATVPVPNPGFFSDAVGTICSIFADDCSKVGSGIVKGVGEAGSRKMDSIHTDGGISIGFGQGGFTTGSFKKE</sequence>
<accession>A0AAN8N1C0</accession>
<proteinExistence type="predicted"/>
<reference evidence="2 3" key="1">
    <citation type="submission" date="2019-10" db="EMBL/GenBank/DDBJ databases">
        <authorList>
            <person name="Palmer J.M."/>
        </authorList>
    </citation>
    <scope>NUCLEOTIDE SEQUENCE [LARGE SCALE GENOMIC DNA]</scope>
    <source>
        <strain evidence="2 3">TWF718</strain>
    </source>
</reference>
<organism evidence="2 3">
    <name type="scientific">Orbilia javanica</name>
    <dbReference type="NCBI Taxonomy" id="47235"/>
    <lineage>
        <taxon>Eukaryota</taxon>
        <taxon>Fungi</taxon>
        <taxon>Dikarya</taxon>
        <taxon>Ascomycota</taxon>
        <taxon>Pezizomycotina</taxon>
        <taxon>Orbiliomycetes</taxon>
        <taxon>Orbiliales</taxon>
        <taxon>Orbiliaceae</taxon>
        <taxon>Orbilia</taxon>
    </lineage>
</organism>
<feature type="signal peptide" evidence="1">
    <location>
        <begin position="1"/>
        <end position="19"/>
    </location>
</feature>
<feature type="chain" id="PRO_5042943896" evidence="1">
    <location>
        <begin position="20"/>
        <end position="88"/>
    </location>
</feature>
<comment type="caution">
    <text evidence="2">The sequence shown here is derived from an EMBL/GenBank/DDBJ whole genome shotgun (WGS) entry which is preliminary data.</text>
</comment>
<keyword evidence="1" id="KW-0732">Signal</keyword>
<protein>
    <submittedName>
        <fullName evidence="2">Uncharacterized protein</fullName>
    </submittedName>
</protein>
<gene>
    <name evidence="2" type="ORF">TWF718_003761</name>
</gene>